<dbReference type="AlphaFoldDB" id="A0A4Y8RF45"/>
<dbReference type="EMBL" id="SOZD01000005">
    <property type="protein sequence ID" value="TFF20694.1"/>
    <property type="molecule type" value="Genomic_DNA"/>
</dbReference>
<dbReference type="InterPro" id="IPR018247">
    <property type="entry name" value="EF_Hand_1_Ca_BS"/>
</dbReference>
<comment type="caution">
    <text evidence="1">The sequence shown here is derived from an EMBL/GenBank/DDBJ whole genome shotgun (WGS) entry which is preliminary data.</text>
</comment>
<evidence type="ECO:0000313" key="3">
    <source>
        <dbReference type="Proteomes" id="UP000298179"/>
    </source>
</evidence>
<proteinExistence type="predicted"/>
<dbReference type="Pfam" id="PF06226">
    <property type="entry name" value="DUF1007"/>
    <property type="match status" value="1"/>
</dbReference>
<dbReference type="EMBL" id="SOZD01000001">
    <property type="protein sequence ID" value="TFF26995.1"/>
    <property type="molecule type" value="Genomic_DNA"/>
</dbReference>
<sequence length="256" mass="28007">MQRRDCHARAADSNFGHSSRLLQGLEAVGGVAVGSRVLGCLVGFGSLLGLPAAAFAHPHVFVEPHVEIVGNAAGEFTALRNVWRMDELFSSSVVVDFDKNANGSLDPDELDAVGETVRQSIAEWGFYTFAEVDGRDVKLTPPDKIHTLFEDGQLIFFFEMPVKEPVDLTRSPVKVSNFDDSFFVAFDFKSADDFQLIDLPATCRKSLHVPDEDEAAKNWMNMIAGIGADEEVPQDQANVYADVLATRLEVSCARPS</sequence>
<protein>
    <submittedName>
        <fullName evidence="1">DUF1007 family protein</fullName>
    </submittedName>
</protein>
<organism evidence="1 3">
    <name type="scientific">Jiella endophytica</name>
    <dbReference type="NCBI Taxonomy" id="2558362"/>
    <lineage>
        <taxon>Bacteria</taxon>
        <taxon>Pseudomonadati</taxon>
        <taxon>Pseudomonadota</taxon>
        <taxon>Alphaproteobacteria</taxon>
        <taxon>Hyphomicrobiales</taxon>
        <taxon>Aurantimonadaceae</taxon>
        <taxon>Jiella</taxon>
    </lineage>
</organism>
<name>A0A4Y8RF45_9HYPH</name>
<evidence type="ECO:0000313" key="1">
    <source>
        <dbReference type="EMBL" id="TFF20694.1"/>
    </source>
</evidence>
<accession>A0A4Y8RF45</accession>
<reference evidence="1 3" key="1">
    <citation type="submission" date="2019-03" db="EMBL/GenBank/DDBJ databases">
        <title>Jiella endophytica sp. nov., a novel endophytic bacterium isolated from root of Ficus microcarpa Linn. f.</title>
        <authorList>
            <person name="Tuo L."/>
        </authorList>
    </citation>
    <scope>NUCLEOTIDE SEQUENCE [LARGE SCALE GENOMIC DNA]</scope>
    <source>
        <strain evidence="1 3">CBS5Q-3</strain>
    </source>
</reference>
<dbReference type="Proteomes" id="UP000298179">
    <property type="component" value="Unassembled WGS sequence"/>
</dbReference>
<dbReference type="OrthoDB" id="1679673at2"/>
<keyword evidence="3" id="KW-1185">Reference proteome</keyword>
<gene>
    <name evidence="2" type="ORF">E3C22_00465</name>
    <name evidence="1" type="ORF">E3C22_17505</name>
</gene>
<evidence type="ECO:0000313" key="2">
    <source>
        <dbReference type="EMBL" id="TFF26995.1"/>
    </source>
</evidence>
<dbReference type="InterPro" id="IPR010412">
    <property type="entry name" value="DUF1007"/>
</dbReference>
<dbReference type="PROSITE" id="PS00018">
    <property type="entry name" value="EF_HAND_1"/>
    <property type="match status" value="1"/>
</dbReference>